<evidence type="ECO:0000256" key="1">
    <source>
        <dbReference type="SAM" id="MobiDB-lite"/>
    </source>
</evidence>
<name>A0ABS4Y176_9ACTN</name>
<evidence type="ECO:0000313" key="4">
    <source>
        <dbReference type="Proteomes" id="UP001519291"/>
    </source>
</evidence>
<protein>
    <recommendedName>
        <fullName evidence="5">MYXO-CTERM domain-containing protein</fullName>
    </recommendedName>
</protein>
<sequence>MDERRKATAWCGRLLLFAALLLGIITMHTLGHPSEHGSAQPGPAAARSAAHAMPAHAMPADTMPAHAAHTRADDTAPAAVADPAADAPRTDAPPHSGMDPMSVCLAVLAAGWAVALLLGLAAFRRRSGAAAPAARALLLRTLWPIPPPRHKALARLSVLRV</sequence>
<dbReference type="RefSeq" id="WP_209514620.1">
    <property type="nucleotide sequence ID" value="NZ_JAGIOH010000001.1"/>
</dbReference>
<organism evidence="3 4">
    <name type="scientific">Streptomyces syringium</name>
    <dbReference type="NCBI Taxonomy" id="76729"/>
    <lineage>
        <taxon>Bacteria</taxon>
        <taxon>Bacillati</taxon>
        <taxon>Actinomycetota</taxon>
        <taxon>Actinomycetes</taxon>
        <taxon>Kitasatosporales</taxon>
        <taxon>Streptomycetaceae</taxon>
        <taxon>Streptomyces</taxon>
    </lineage>
</organism>
<evidence type="ECO:0000313" key="3">
    <source>
        <dbReference type="EMBL" id="MBP2402526.1"/>
    </source>
</evidence>
<keyword evidence="2" id="KW-1133">Transmembrane helix</keyword>
<feature type="compositionally biased region" description="Low complexity" evidence="1">
    <location>
        <begin position="75"/>
        <end position="87"/>
    </location>
</feature>
<keyword evidence="2" id="KW-0812">Transmembrane</keyword>
<dbReference type="EMBL" id="JAGIOH010000001">
    <property type="protein sequence ID" value="MBP2402526.1"/>
    <property type="molecule type" value="Genomic_DNA"/>
</dbReference>
<keyword evidence="4" id="KW-1185">Reference proteome</keyword>
<gene>
    <name evidence="3" type="ORF">JO379_001995</name>
</gene>
<feature type="region of interest" description="Disordered" evidence="1">
    <location>
        <begin position="66"/>
        <end position="95"/>
    </location>
</feature>
<evidence type="ECO:0008006" key="5">
    <source>
        <dbReference type="Google" id="ProtNLM"/>
    </source>
</evidence>
<dbReference type="GeneID" id="91568860"/>
<proteinExistence type="predicted"/>
<accession>A0ABS4Y176</accession>
<comment type="caution">
    <text evidence="3">The sequence shown here is derived from an EMBL/GenBank/DDBJ whole genome shotgun (WGS) entry which is preliminary data.</text>
</comment>
<feature type="transmembrane region" description="Helical" evidence="2">
    <location>
        <begin position="100"/>
        <end position="123"/>
    </location>
</feature>
<reference evidence="3 4" key="1">
    <citation type="submission" date="2021-03" db="EMBL/GenBank/DDBJ databases">
        <title>Sequencing the genomes of 1000 actinobacteria strains.</title>
        <authorList>
            <person name="Klenk H.-P."/>
        </authorList>
    </citation>
    <scope>NUCLEOTIDE SEQUENCE [LARGE SCALE GENOMIC DNA]</scope>
    <source>
        <strain evidence="3 4">DSM 41480</strain>
    </source>
</reference>
<feature type="region of interest" description="Disordered" evidence="1">
    <location>
        <begin position="33"/>
        <end position="54"/>
    </location>
</feature>
<feature type="compositionally biased region" description="Low complexity" evidence="1">
    <location>
        <begin position="39"/>
        <end position="54"/>
    </location>
</feature>
<dbReference type="Proteomes" id="UP001519291">
    <property type="component" value="Unassembled WGS sequence"/>
</dbReference>
<keyword evidence="2" id="KW-0472">Membrane</keyword>
<evidence type="ECO:0000256" key="2">
    <source>
        <dbReference type="SAM" id="Phobius"/>
    </source>
</evidence>